<dbReference type="Gene3D" id="3.20.20.450">
    <property type="entry name" value="EAL domain"/>
    <property type="match status" value="1"/>
</dbReference>
<reference evidence="6" key="1">
    <citation type="submission" date="2016-10" db="EMBL/GenBank/DDBJ databases">
        <authorList>
            <person name="Varghese N."/>
            <person name="Submissions S."/>
        </authorList>
    </citation>
    <scope>NUCLEOTIDE SEQUENCE [LARGE SCALE GENOMIC DNA]</scope>
    <source>
        <strain evidence="6">DSM 45962</strain>
    </source>
</reference>
<dbReference type="SMART" id="SM00052">
    <property type="entry name" value="EAL"/>
    <property type="match status" value="1"/>
</dbReference>
<feature type="domain" description="GGDEF" evidence="4">
    <location>
        <begin position="484"/>
        <end position="607"/>
    </location>
</feature>
<feature type="transmembrane region" description="Helical" evidence="1">
    <location>
        <begin position="40"/>
        <end position="59"/>
    </location>
</feature>
<dbReference type="InterPro" id="IPR000014">
    <property type="entry name" value="PAS"/>
</dbReference>
<evidence type="ECO:0000259" key="4">
    <source>
        <dbReference type="PROSITE" id="PS50887"/>
    </source>
</evidence>
<feature type="transmembrane region" description="Helical" evidence="1">
    <location>
        <begin position="263"/>
        <end position="285"/>
    </location>
</feature>
<dbReference type="Gene3D" id="3.30.450.20">
    <property type="entry name" value="PAS domain"/>
    <property type="match status" value="1"/>
</dbReference>
<accession>A0A1I1HGW2</accession>
<keyword evidence="1" id="KW-0812">Transmembrane</keyword>
<dbReference type="InterPro" id="IPR035919">
    <property type="entry name" value="EAL_sf"/>
</dbReference>
<dbReference type="EMBL" id="FOMD01000001">
    <property type="protein sequence ID" value="SFC20350.1"/>
    <property type="molecule type" value="Genomic_DNA"/>
</dbReference>
<dbReference type="InterPro" id="IPR035965">
    <property type="entry name" value="PAS-like_dom_sf"/>
</dbReference>
<dbReference type="PANTHER" id="PTHR44757:SF2">
    <property type="entry name" value="BIOFILM ARCHITECTURE MAINTENANCE PROTEIN MBAA"/>
    <property type="match status" value="1"/>
</dbReference>
<dbReference type="SMART" id="SM00091">
    <property type="entry name" value="PAS"/>
    <property type="match status" value="1"/>
</dbReference>
<proteinExistence type="predicted"/>
<feature type="transmembrane region" description="Helical" evidence="1">
    <location>
        <begin position="164"/>
        <end position="184"/>
    </location>
</feature>
<keyword evidence="1" id="KW-0472">Membrane</keyword>
<feature type="domain" description="PAS" evidence="2">
    <location>
        <begin position="325"/>
        <end position="380"/>
    </location>
</feature>
<evidence type="ECO:0000313" key="5">
    <source>
        <dbReference type="EMBL" id="SFC20350.1"/>
    </source>
</evidence>
<dbReference type="Pfam" id="PF00563">
    <property type="entry name" value="EAL"/>
    <property type="match status" value="1"/>
</dbReference>
<feature type="transmembrane region" description="Helical" evidence="1">
    <location>
        <begin position="129"/>
        <end position="152"/>
    </location>
</feature>
<dbReference type="Gene3D" id="3.30.70.270">
    <property type="match status" value="1"/>
</dbReference>
<dbReference type="NCBIfam" id="TIGR00229">
    <property type="entry name" value="sensory_box"/>
    <property type="match status" value="1"/>
</dbReference>
<dbReference type="PROSITE" id="PS50887">
    <property type="entry name" value="GGDEF"/>
    <property type="match status" value="1"/>
</dbReference>
<gene>
    <name evidence="5" type="ORF">SAMN05661030_0371</name>
</gene>
<dbReference type="Proteomes" id="UP000199022">
    <property type="component" value="Unassembled WGS sequence"/>
</dbReference>
<dbReference type="RefSeq" id="WP_131801956.1">
    <property type="nucleotide sequence ID" value="NZ_BNAC01000002.1"/>
</dbReference>
<dbReference type="PROSITE" id="PS50112">
    <property type="entry name" value="PAS"/>
    <property type="match status" value="1"/>
</dbReference>
<dbReference type="PROSITE" id="PS50883">
    <property type="entry name" value="EAL"/>
    <property type="match status" value="1"/>
</dbReference>
<dbReference type="InterPro" id="IPR001633">
    <property type="entry name" value="EAL_dom"/>
</dbReference>
<keyword evidence="1" id="KW-1133">Transmembrane helix</keyword>
<dbReference type="InterPro" id="IPR052155">
    <property type="entry name" value="Biofilm_reg_signaling"/>
</dbReference>
<dbReference type="Pfam" id="PF08448">
    <property type="entry name" value="PAS_4"/>
    <property type="match status" value="1"/>
</dbReference>
<feature type="transmembrane region" description="Helical" evidence="1">
    <location>
        <begin position="71"/>
        <end position="92"/>
    </location>
</feature>
<dbReference type="SMART" id="SM00267">
    <property type="entry name" value="GGDEF"/>
    <property type="match status" value="1"/>
</dbReference>
<dbReference type="Pfam" id="PF00990">
    <property type="entry name" value="GGDEF"/>
    <property type="match status" value="1"/>
</dbReference>
<dbReference type="SUPFAM" id="SSF55073">
    <property type="entry name" value="Nucleotide cyclase"/>
    <property type="match status" value="1"/>
</dbReference>
<feature type="transmembrane region" description="Helical" evidence="1">
    <location>
        <begin position="221"/>
        <end position="242"/>
    </location>
</feature>
<dbReference type="SUPFAM" id="SSF55785">
    <property type="entry name" value="PYP-like sensor domain (PAS domain)"/>
    <property type="match status" value="1"/>
</dbReference>
<organism evidence="5 6">
    <name type="scientific">Klenkia taihuensis</name>
    <dbReference type="NCBI Taxonomy" id="1225127"/>
    <lineage>
        <taxon>Bacteria</taxon>
        <taxon>Bacillati</taxon>
        <taxon>Actinomycetota</taxon>
        <taxon>Actinomycetes</taxon>
        <taxon>Geodermatophilales</taxon>
        <taxon>Geodermatophilaceae</taxon>
        <taxon>Klenkia</taxon>
    </lineage>
</organism>
<dbReference type="OrthoDB" id="5179666at2"/>
<dbReference type="InterPro" id="IPR000160">
    <property type="entry name" value="GGDEF_dom"/>
</dbReference>
<evidence type="ECO:0000259" key="3">
    <source>
        <dbReference type="PROSITE" id="PS50883"/>
    </source>
</evidence>
<feature type="domain" description="EAL" evidence="3">
    <location>
        <begin position="616"/>
        <end position="866"/>
    </location>
</feature>
<dbReference type="AlphaFoldDB" id="A0A1I1HGW2"/>
<dbReference type="InterPro" id="IPR043128">
    <property type="entry name" value="Rev_trsase/Diguanyl_cyclase"/>
</dbReference>
<evidence type="ECO:0000256" key="1">
    <source>
        <dbReference type="SAM" id="Phobius"/>
    </source>
</evidence>
<feature type="transmembrane region" description="Helical" evidence="1">
    <location>
        <begin position="98"/>
        <end position="117"/>
    </location>
</feature>
<name>A0A1I1HGW2_9ACTN</name>
<protein>
    <submittedName>
        <fullName evidence="5">PAS domain S-box-containing protein</fullName>
    </submittedName>
</protein>
<dbReference type="InterPro" id="IPR013656">
    <property type="entry name" value="PAS_4"/>
</dbReference>
<dbReference type="InterPro" id="IPR029787">
    <property type="entry name" value="Nucleotide_cyclase"/>
</dbReference>
<dbReference type="SUPFAM" id="SSF141868">
    <property type="entry name" value="EAL domain-like"/>
    <property type="match status" value="1"/>
</dbReference>
<keyword evidence="6" id="KW-1185">Reference proteome</keyword>
<dbReference type="CDD" id="cd00130">
    <property type="entry name" value="PAS"/>
    <property type="match status" value="1"/>
</dbReference>
<evidence type="ECO:0000259" key="2">
    <source>
        <dbReference type="PROSITE" id="PS50112"/>
    </source>
</evidence>
<dbReference type="PANTHER" id="PTHR44757">
    <property type="entry name" value="DIGUANYLATE CYCLASE DGCP"/>
    <property type="match status" value="1"/>
</dbReference>
<feature type="transmembrane region" description="Helical" evidence="1">
    <location>
        <begin position="291"/>
        <end position="315"/>
    </location>
</feature>
<sequence length="875" mass="90086">MTRSRPRPAAARAAAVVALLALLAAGGLLAAGALPRTVGVALVGAGALTATTVTAGVVLRRAGRTAHPRAWRVYGTSLLIGCVATGAVQAVAGSTREAVLASLPGQVLGTTAILLMADRSALRAQRSVVLSSLALYVVATQLALHTALRMLAALPGIPPALDPQASLLLCSGIALVTGSALTVYSTRGAASRQRGATLLVGQACWSLVALSAQLTPRDLASPLQSVTLLASCGAVVAVLRAVRLDQAAAPGPAGPASGRRSAVAAMLPHVVALVGGTGLIVSVPVTGSLDLVSTALGVVGLGLLVVHQFVAWRAMSALGEDLRRSDARFRTLVRGSEDPVVVLDEQLRVSWVSSTIDDLLGLAPEDVVGQPLVSAAHPDDVAWLCEALTGAAGVPAAAEVVTVRLRHRDGRWRLIRARVRDLRADPDVAALVLYARDVTDTGSVPRETARPSAAVVDADTGLPNATALARRLQPEARVPGAAEGQGALLLVGVRGLPEAGSVVLLEVLGALTRVLRDGDWLARPAPDQFAVLVAGGDADALVVARRVLHALDRVRPSAGRTAVRSAAGVVRLEAGAGSGELLRRAETTLGVAQAATTDEERVAGWSTAARLQQDRRTVLRADLPAAVAGGALAVEYQPVVDLALHRAATVEALVRWTHPVLGPVSPDEFVPLAEEAHLVADLGRHVLRTATARVAELADSRVSVAVNVSTTHLVSGSLVADVAAALRGSGLPPTRLVVEITESVLLEDRHVAADLQALRDLGVRIAVDDFGTGWSSLAYLAGLPVDLLKMDKQFLAGLVGDPQRQALCRVVLHLGSSLGLPVVVEGVETEAELHLVHGMGHRFVQGYVFSCPVGPDDLPGVLAELDTAGRGVVVG</sequence>
<dbReference type="STRING" id="1225127.SAMN05661030_0371"/>
<evidence type="ECO:0000313" key="6">
    <source>
        <dbReference type="Proteomes" id="UP000199022"/>
    </source>
</evidence>
<dbReference type="CDD" id="cd01948">
    <property type="entry name" value="EAL"/>
    <property type="match status" value="1"/>
</dbReference>